<dbReference type="SUPFAM" id="SSF54556">
    <property type="entry name" value="Chitinase insertion domain"/>
    <property type="match status" value="1"/>
</dbReference>
<evidence type="ECO:0000313" key="6">
    <source>
        <dbReference type="Proteomes" id="UP001059041"/>
    </source>
</evidence>
<dbReference type="Gene3D" id="3.10.50.10">
    <property type="match status" value="1"/>
</dbReference>
<dbReference type="GO" id="GO:0005975">
    <property type="term" value="P:carbohydrate metabolic process"/>
    <property type="evidence" value="ECO:0007669"/>
    <property type="project" value="InterPro"/>
</dbReference>
<dbReference type="Pfam" id="PF00704">
    <property type="entry name" value="Glyco_hydro_18"/>
    <property type="match status" value="1"/>
</dbReference>
<dbReference type="InterPro" id="IPR011583">
    <property type="entry name" value="Chitinase_II/V-like_cat"/>
</dbReference>
<feature type="chain" id="PRO_5040996742" evidence="3">
    <location>
        <begin position="22"/>
        <end position="418"/>
    </location>
</feature>
<dbReference type="AlphaFoldDB" id="A0A9W7TAL9"/>
<dbReference type="InterPro" id="IPR029070">
    <property type="entry name" value="Chitinase_insertion_sf"/>
</dbReference>
<sequence>MSKMLICVGLALLLHVQLGSTYLLTCYFTNWGQYRPGAGQFLPTNIDPCLCDHLIYAFAGMENNEIKTTDWDDDNFYEQFQALKNQNNNLKTLLAIGGWNFGTQKFSTMVSTPANRQTFITSVINFLRLNGFDGLDLFWQYPGSRGSPPQDKQLFTILTQEIIAAFEAESQSINRPRLLLTAAVSANKPMINASYEIAQLGQTLDYFHVMTYDFHGSWDKITGENSPLYPGPADRNGLVDFNVDFAMKYWQSNGVPAEKLLVGFPTYGRTFNLTNPSNTSVGAPASGPGPAGPFTKQAGVWAYYEICSFISSGADQAWDTPQMVPYAYNSQNVWVGYDDIQSFQDKIQWLKQYNYGGAMVWTLDLDDFTGLFCNEGKFPLISTLKSGLETGNPDCNNCSSPLPLKNGFCAGKANNPVP</sequence>
<proteinExistence type="predicted"/>
<evidence type="ECO:0000259" key="4">
    <source>
        <dbReference type="PROSITE" id="PS51910"/>
    </source>
</evidence>
<dbReference type="InterPro" id="IPR050314">
    <property type="entry name" value="Glycosyl_Hydrlase_18"/>
</dbReference>
<dbReference type="FunFam" id="3.20.20.80:FF:000007">
    <property type="entry name" value="Acidic mammalian chitinase"/>
    <property type="match status" value="1"/>
</dbReference>
<dbReference type="PROSITE" id="PS51910">
    <property type="entry name" value="GH18_2"/>
    <property type="match status" value="1"/>
</dbReference>
<dbReference type="InterPro" id="IPR017853">
    <property type="entry name" value="GH"/>
</dbReference>
<dbReference type="Proteomes" id="UP001059041">
    <property type="component" value="Linkage Group LG20"/>
</dbReference>
<dbReference type="GO" id="GO:0005576">
    <property type="term" value="C:extracellular region"/>
    <property type="evidence" value="ECO:0007669"/>
    <property type="project" value="TreeGrafter"/>
</dbReference>
<evidence type="ECO:0000256" key="2">
    <source>
        <dbReference type="ARBA" id="ARBA00023157"/>
    </source>
</evidence>
<name>A0A9W7TAL9_TRIRA</name>
<dbReference type="GO" id="GO:0008061">
    <property type="term" value="F:chitin binding"/>
    <property type="evidence" value="ECO:0007669"/>
    <property type="project" value="InterPro"/>
</dbReference>
<keyword evidence="1 3" id="KW-0732">Signal</keyword>
<dbReference type="EMBL" id="JAFHDT010000020">
    <property type="protein sequence ID" value="KAI7794908.1"/>
    <property type="molecule type" value="Genomic_DNA"/>
</dbReference>
<reference evidence="5" key="1">
    <citation type="submission" date="2021-02" db="EMBL/GenBank/DDBJ databases">
        <title>Comparative genomics reveals that relaxation of natural selection precedes convergent phenotypic evolution of cavefish.</title>
        <authorList>
            <person name="Peng Z."/>
        </authorList>
    </citation>
    <scope>NUCLEOTIDE SEQUENCE</scope>
    <source>
        <tissue evidence="5">Muscle</tissue>
    </source>
</reference>
<evidence type="ECO:0000256" key="3">
    <source>
        <dbReference type="SAM" id="SignalP"/>
    </source>
</evidence>
<dbReference type="GO" id="GO:0006032">
    <property type="term" value="P:chitin catabolic process"/>
    <property type="evidence" value="ECO:0007669"/>
    <property type="project" value="TreeGrafter"/>
</dbReference>
<comment type="caution">
    <text evidence="5">The sequence shown here is derived from an EMBL/GenBank/DDBJ whole genome shotgun (WGS) entry which is preliminary data.</text>
</comment>
<organism evidence="5 6">
    <name type="scientific">Triplophysa rosa</name>
    <name type="common">Cave loach</name>
    <dbReference type="NCBI Taxonomy" id="992332"/>
    <lineage>
        <taxon>Eukaryota</taxon>
        <taxon>Metazoa</taxon>
        <taxon>Chordata</taxon>
        <taxon>Craniata</taxon>
        <taxon>Vertebrata</taxon>
        <taxon>Euteleostomi</taxon>
        <taxon>Actinopterygii</taxon>
        <taxon>Neopterygii</taxon>
        <taxon>Teleostei</taxon>
        <taxon>Ostariophysi</taxon>
        <taxon>Cypriniformes</taxon>
        <taxon>Nemacheilidae</taxon>
        <taxon>Triplophysa</taxon>
    </lineage>
</organism>
<dbReference type="PANTHER" id="PTHR11177:SF188">
    <property type="entry name" value="ACIDIC MAMMALIAN CHITINASE"/>
    <property type="match status" value="1"/>
</dbReference>
<evidence type="ECO:0000313" key="5">
    <source>
        <dbReference type="EMBL" id="KAI7794908.1"/>
    </source>
</evidence>
<dbReference type="InterPro" id="IPR001223">
    <property type="entry name" value="Glyco_hydro18_cat"/>
</dbReference>
<feature type="domain" description="GH18" evidence="4">
    <location>
        <begin position="22"/>
        <end position="391"/>
    </location>
</feature>
<evidence type="ECO:0000256" key="1">
    <source>
        <dbReference type="ARBA" id="ARBA00022729"/>
    </source>
</evidence>
<dbReference type="GO" id="GO:0004568">
    <property type="term" value="F:chitinase activity"/>
    <property type="evidence" value="ECO:0007669"/>
    <property type="project" value="TreeGrafter"/>
</dbReference>
<dbReference type="CDD" id="cd02872">
    <property type="entry name" value="GH18_chitolectin_chitotriosidase"/>
    <property type="match status" value="1"/>
</dbReference>
<dbReference type="Gene3D" id="3.20.20.80">
    <property type="entry name" value="Glycosidases"/>
    <property type="match status" value="1"/>
</dbReference>
<gene>
    <name evidence="5" type="ORF">IRJ41_004137</name>
</gene>
<accession>A0A9W7TAL9</accession>
<keyword evidence="6" id="KW-1185">Reference proteome</keyword>
<protein>
    <submittedName>
        <fullName evidence="5">Chitinase1</fullName>
    </submittedName>
</protein>
<dbReference type="SUPFAM" id="SSF51445">
    <property type="entry name" value="(Trans)glycosidases"/>
    <property type="match status" value="1"/>
</dbReference>
<dbReference type="FunFam" id="3.10.50.10:FF:000001">
    <property type="entry name" value="Chitinase 3-like 1"/>
    <property type="match status" value="1"/>
</dbReference>
<dbReference type="SMART" id="SM00636">
    <property type="entry name" value="Glyco_18"/>
    <property type="match status" value="1"/>
</dbReference>
<dbReference type="PANTHER" id="PTHR11177">
    <property type="entry name" value="CHITINASE"/>
    <property type="match status" value="1"/>
</dbReference>
<keyword evidence="2" id="KW-1015">Disulfide bond</keyword>
<feature type="signal peptide" evidence="3">
    <location>
        <begin position="1"/>
        <end position="21"/>
    </location>
</feature>